<evidence type="ECO:0000313" key="1">
    <source>
        <dbReference type="EMBL" id="MDT9686487.1"/>
    </source>
</evidence>
<accession>A0ABU3QUQ7</accession>
<organism evidence="1 2">
    <name type="scientific">Streptomyces tamarix</name>
    <dbReference type="NCBI Taxonomy" id="3078565"/>
    <lineage>
        <taxon>Bacteria</taxon>
        <taxon>Bacillati</taxon>
        <taxon>Actinomycetota</taxon>
        <taxon>Actinomycetes</taxon>
        <taxon>Kitasatosporales</taxon>
        <taxon>Streptomycetaceae</taxon>
        <taxon>Streptomyces</taxon>
    </lineage>
</organism>
<proteinExistence type="predicted"/>
<gene>
    <name evidence="1" type="ORF">RND61_31140</name>
</gene>
<keyword evidence="2" id="KW-1185">Reference proteome</keyword>
<dbReference type="RefSeq" id="WP_315881517.1">
    <property type="nucleotide sequence ID" value="NZ_JAWCTQ010000068.1"/>
</dbReference>
<protein>
    <submittedName>
        <fullName evidence="1">Uncharacterized protein</fullName>
    </submittedName>
</protein>
<name>A0ABU3QUQ7_9ACTN</name>
<dbReference type="EMBL" id="JAWCTQ010000068">
    <property type="protein sequence ID" value="MDT9686487.1"/>
    <property type="molecule type" value="Genomic_DNA"/>
</dbReference>
<comment type="caution">
    <text evidence="1">The sequence shown here is derived from an EMBL/GenBank/DDBJ whole genome shotgun (WGS) entry which is preliminary data.</text>
</comment>
<sequence length="78" mass="8065">MVVNASAERAAQFERLALDWAGKAGLGQPGAAELAQAFATLAVAARLDHLQRRLSVIGDQLNATKSGLEHVARGLSGA</sequence>
<reference evidence="1 2" key="1">
    <citation type="submission" date="2023-09" db="EMBL/GenBank/DDBJ databases">
        <title>Streptomyces sp. nov.: A antagonism against Alternaria gaisen Producing Streptochlin, Isolated from Tamarix root soil.</title>
        <authorList>
            <person name="Chen Y."/>
        </authorList>
    </citation>
    <scope>NUCLEOTIDE SEQUENCE [LARGE SCALE GENOMIC DNA]</scope>
    <source>
        <strain evidence="1 2">TRM76323</strain>
    </source>
</reference>
<evidence type="ECO:0000313" key="2">
    <source>
        <dbReference type="Proteomes" id="UP001250181"/>
    </source>
</evidence>
<dbReference type="Proteomes" id="UP001250181">
    <property type="component" value="Unassembled WGS sequence"/>
</dbReference>